<dbReference type="PRINTS" id="PR00039">
    <property type="entry name" value="HTHLYSR"/>
</dbReference>
<dbReference type="InterPro" id="IPR000847">
    <property type="entry name" value="LysR_HTH_N"/>
</dbReference>
<proteinExistence type="inferred from homology"/>
<gene>
    <name evidence="6" type="ORF">GCM10011332_03250</name>
</gene>
<evidence type="ECO:0000256" key="2">
    <source>
        <dbReference type="ARBA" id="ARBA00023015"/>
    </source>
</evidence>
<dbReference type="EMBL" id="BMHV01000002">
    <property type="protein sequence ID" value="GGF53258.1"/>
    <property type="molecule type" value="Genomic_DNA"/>
</dbReference>
<dbReference type="InterPro" id="IPR050950">
    <property type="entry name" value="HTH-type_LysR_regulators"/>
</dbReference>
<reference evidence="6" key="2">
    <citation type="submission" date="2020-09" db="EMBL/GenBank/DDBJ databases">
        <authorList>
            <person name="Sun Q."/>
            <person name="Zhou Y."/>
        </authorList>
    </citation>
    <scope>NUCLEOTIDE SEQUENCE</scope>
    <source>
        <strain evidence="6">CGMCC 1.15254</strain>
    </source>
</reference>
<comment type="caution">
    <text evidence="6">The sequence shown here is derived from an EMBL/GenBank/DDBJ whole genome shotgun (WGS) entry which is preliminary data.</text>
</comment>
<evidence type="ECO:0000313" key="7">
    <source>
        <dbReference type="Proteomes" id="UP000632498"/>
    </source>
</evidence>
<evidence type="ECO:0000313" key="6">
    <source>
        <dbReference type="EMBL" id="GGF53258.1"/>
    </source>
</evidence>
<comment type="similarity">
    <text evidence="1">Belongs to the LysR transcriptional regulatory family.</text>
</comment>
<dbReference type="PANTHER" id="PTHR30419">
    <property type="entry name" value="HTH-TYPE TRANSCRIPTIONAL REGULATOR YBHD"/>
    <property type="match status" value="1"/>
</dbReference>
<sequence length="304" mass="33907">MDIKQLRIFLNVAETGSFSDAAKRLNVTQPALSRQIRLLEEDSGSPLFIRTGRGVRLSEAGEKMLPRARLLIEEMERLRMDMTAFAGELHGRVRLGLPPSVGSVLAGPVVERFHRDYPNVKLRVTQLLSGALQESLLNGRLDIGILFEGNVSPALRSQPLWSERLFFITTPHERWQGVEMIDYADCLSHPFILPGPKHGLREVLEQATRKIDKCLNVVVEAESLAVQMELVCRGLGCTILSFEACKNHIDAGRLIAIPIVNPDIERVCSLVWSRDYSLTRATHEMADVITEIAGVMFSSTPKVT</sequence>
<keyword evidence="3" id="KW-0238">DNA-binding</keyword>
<dbReference type="PROSITE" id="PS50931">
    <property type="entry name" value="HTH_LYSR"/>
    <property type="match status" value="1"/>
</dbReference>
<dbReference type="CDD" id="cd08433">
    <property type="entry name" value="PBP2_Nac"/>
    <property type="match status" value="1"/>
</dbReference>
<reference evidence="6" key="1">
    <citation type="journal article" date="2014" name="Int. J. Syst. Evol. Microbiol.">
        <title>Complete genome sequence of Corynebacterium casei LMG S-19264T (=DSM 44701T), isolated from a smear-ripened cheese.</title>
        <authorList>
            <consortium name="US DOE Joint Genome Institute (JGI-PGF)"/>
            <person name="Walter F."/>
            <person name="Albersmeier A."/>
            <person name="Kalinowski J."/>
            <person name="Ruckert C."/>
        </authorList>
    </citation>
    <scope>NUCLEOTIDE SEQUENCE</scope>
    <source>
        <strain evidence="6">CGMCC 1.15254</strain>
    </source>
</reference>
<accession>A0A917BQC9</accession>
<protein>
    <submittedName>
        <fullName evidence="6">LysR family transcriptional regulator</fullName>
    </submittedName>
</protein>
<dbReference type="InterPro" id="IPR005119">
    <property type="entry name" value="LysR_subst-bd"/>
</dbReference>
<dbReference type="GO" id="GO:0005829">
    <property type="term" value="C:cytosol"/>
    <property type="evidence" value="ECO:0007669"/>
    <property type="project" value="TreeGrafter"/>
</dbReference>
<name>A0A917BQC9_9PROT</name>
<dbReference type="Pfam" id="PF00126">
    <property type="entry name" value="HTH_1"/>
    <property type="match status" value="1"/>
</dbReference>
<dbReference type="RefSeq" id="WP_188660546.1">
    <property type="nucleotide sequence ID" value="NZ_BMHV01000002.1"/>
</dbReference>
<organism evidence="6 7">
    <name type="scientific">Terasakiella brassicae</name>
    <dbReference type="NCBI Taxonomy" id="1634917"/>
    <lineage>
        <taxon>Bacteria</taxon>
        <taxon>Pseudomonadati</taxon>
        <taxon>Pseudomonadota</taxon>
        <taxon>Alphaproteobacteria</taxon>
        <taxon>Rhodospirillales</taxon>
        <taxon>Terasakiellaceae</taxon>
        <taxon>Terasakiella</taxon>
    </lineage>
</organism>
<dbReference type="GO" id="GO:0003677">
    <property type="term" value="F:DNA binding"/>
    <property type="evidence" value="ECO:0007669"/>
    <property type="project" value="UniProtKB-KW"/>
</dbReference>
<dbReference type="InterPro" id="IPR036390">
    <property type="entry name" value="WH_DNA-bd_sf"/>
</dbReference>
<dbReference type="AlphaFoldDB" id="A0A917BQC9"/>
<dbReference type="GO" id="GO:0003700">
    <property type="term" value="F:DNA-binding transcription factor activity"/>
    <property type="evidence" value="ECO:0007669"/>
    <property type="project" value="InterPro"/>
</dbReference>
<dbReference type="InterPro" id="IPR036388">
    <property type="entry name" value="WH-like_DNA-bd_sf"/>
</dbReference>
<evidence type="ECO:0000256" key="3">
    <source>
        <dbReference type="ARBA" id="ARBA00023125"/>
    </source>
</evidence>
<keyword evidence="4" id="KW-0804">Transcription</keyword>
<evidence type="ECO:0000259" key="5">
    <source>
        <dbReference type="PROSITE" id="PS50931"/>
    </source>
</evidence>
<dbReference type="FunFam" id="1.10.10.10:FF:000001">
    <property type="entry name" value="LysR family transcriptional regulator"/>
    <property type="match status" value="1"/>
</dbReference>
<evidence type="ECO:0000256" key="4">
    <source>
        <dbReference type="ARBA" id="ARBA00023163"/>
    </source>
</evidence>
<dbReference type="Gene3D" id="1.10.10.10">
    <property type="entry name" value="Winged helix-like DNA-binding domain superfamily/Winged helix DNA-binding domain"/>
    <property type="match status" value="1"/>
</dbReference>
<keyword evidence="2" id="KW-0805">Transcription regulation</keyword>
<dbReference type="SUPFAM" id="SSF53850">
    <property type="entry name" value="Periplasmic binding protein-like II"/>
    <property type="match status" value="1"/>
</dbReference>
<dbReference type="Pfam" id="PF03466">
    <property type="entry name" value="LysR_substrate"/>
    <property type="match status" value="1"/>
</dbReference>
<feature type="domain" description="HTH lysR-type" evidence="5">
    <location>
        <begin position="1"/>
        <end position="58"/>
    </location>
</feature>
<dbReference type="Proteomes" id="UP000632498">
    <property type="component" value="Unassembled WGS sequence"/>
</dbReference>
<keyword evidence="7" id="KW-1185">Reference proteome</keyword>
<dbReference type="SUPFAM" id="SSF46785">
    <property type="entry name" value="Winged helix' DNA-binding domain"/>
    <property type="match status" value="1"/>
</dbReference>
<dbReference type="Gene3D" id="3.40.190.290">
    <property type="match status" value="1"/>
</dbReference>
<evidence type="ECO:0000256" key="1">
    <source>
        <dbReference type="ARBA" id="ARBA00009437"/>
    </source>
</evidence>